<evidence type="ECO:0000313" key="3">
    <source>
        <dbReference type="EMBL" id="KAL1510919.1"/>
    </source>
</evidence>
<keyword evidence="2" id="KW-0472">Membrane</keyword>
<feature type="region of interest" description="Disordered" evidence="1">
    <location>
        <begin position="308"/>
        <end position="343"/>
    </location>
</feature>
<accession>A0AB34J0P0</accession>
<evidence type="ECO:0000256" key="1">
    <source>
        <dbReference type="SAM" id="MobiDB-lite"/>
    </source>
</evidence>
<keyword evidence="2" id="KW-1133">Transmembrane helix</keyword>
<keyword evidence="4" id="KW-1185">Reference proteome</keyword>
<keyword evidence="2" id="KW-0812">Transmembrane</keyword>
<comment type="caution">
    <text evidence="3">The sequence shown here is derived from an EMBL/GenBank/DDBJ whole genome shotgun (WGS) entry which is preliminary data.</text>
</comment>
<proteinExistence type="predicted"/>
<evidence type="ECO:0000256" key="2">
    <source>
        <dbReference type="SAM" id="Phobius"/>
    </source>
</evidence>
<protein>
    <recommendedName>
        <fullName evidence="5">Vesicle transport protein</fullName>
    </recommendedName>
</protein>
<dbReference type="EMBL" id="JBGBPQ010000014">
    <property type="protein sequence ID" value="KAL1510919.1"/>
    <property type="molecule type" value="Genomic_DNA"/>
</dbReference>
<gene>
    <name evidence="3" type="ORF">AB1Y20_005748</name>
</gene>
<feature type="transmembrane region" description="Helical" evidence="2">
    <location>
        <begin position="214"/>
        <end position="233"/>
    </location>
</feature>
<sequence>MAGVLQVPQSLLESRKLLRTTLQDVLADAGFADSQQLAVAFAAEDVCDLQLAGTLTAEDVANVLSRHALTPTVGRVRRCVHALHAATTACHFPHGLNPTPASVLMRSVLRQSPGDVKEGWTARLTAESVFSSLMLTIAFDALLNPPSEELCTTEWSSAACESLRTGYLCSWSLATGFFICSALVSLASLQVFLPVGTPHFVTAVAEEYLSKSNLFIACGFGSLLPAYNITLLYGYSKYLITVAICTAMFWLSWLFQLWRARVAVLRVFSDVPGFTGFLAFMKGYVGLAPSTDAESRQLQQALQEQAQSKQQKRSLKQCTAELSRKATKGRRNTVDDAQISSVV</sequence>
<organism evidence="3 4">
    <name type="scientific">Prymnesium parvum</name>
    <name type="common">Toxic golden alga</name>
    <dbReference type="NCBI Taxonomy" id="97485"/>
    <lineage>
        <taxon>Eukaryota</taxon>
        <taxon>Haptista</taxon>
        <taxon>Haptophyta</taxon>
        <taxon>Prymnesiophyceae</taxon>
        <taxon>Prymnesiales</taxon>
        <taxon>Prymnesiaceae</taxon>
        <taxon>Prymnesium</taxon>
    </lineage>
</organism>
<evidence type="ECO:0008006" key="5">
    <source>
        <dbReference type="Google" id="ProtNLM"/>
    </source>
</evidence>
<dbReference type="Proteomes" id="UP001515480">
    <property type="component" value="Unassembled WGS sequence"/>
</dbReference>
<reference evidence="3 4" key="1">
    <citation type="journal article" date="2024" name="Science">
        <title>Giant polyketide synthase enzymes in the biosynthesis of giant marine polyether toxins.</title>
        <authorList>
            <person name="Fallon T.R."/>
            <person name="Shende V.V."/>
            <person name="Wierzbicki I.H."/>
            <person name="Pendleton A.L."/>
            <person name="Watervoot N.F."/>
            <person name="Auber R.P."/>
            <person name="Gonzalez D.J."/>
            <person name="Wisecaver J.H."/>
            <person name="Moore B.S."/>
        </authorList>
    </citation>
    <scope>NUCLEOTIDE SEQUENCE [LARGE SCALE GENOMIC DNA]</scope>
    <source>
        <strain evidence="3 4">12B1</strain>
    </source>
</reference>
<feature type="transmembrane region" description="Helical" evidence="2">
    <location>
        <begin position="239"/>
        <end position="258"/>
    </location>
</feature>
<name>A0AB34J0P0_PRYPA</name>
<dbReference type="AlphaFoldDB" id="A0AB34J0P0"/>
<evidence type="ECO:0000313" key="4">
    <source>
        <dbReference type="Proteomes" id="UP001515480"/>
    </source>
</evidence>
<feature type="transmembrane region" description="Helical" evidence="2">
    <location>
        <begin position="171"/>
        <end position="193"/>
    </location>
</feature>